<dbReference type="GO" id="GO:0005829">
    <property type="term" value="C:cytosol"/>
    <property type="evidence" value="ECO:0007669"/>
    <property type="project" value="TreeGrafter"/>
</dbReference>
<dbReference type="GO" id="GO:0015035">
    <property type="term" value="F:protein-disulfide reductase activity"/>
    <property type="evidence" value="ECO:0007669"/>
    <property type="project" value="TreeGrafter"/>
</dbReference>
<dbReference type="PANTHER" id="PTHR45663:SF11">
    <property type="entry name" value="GEO12009P1"/>
    <property type="match status" value="1"/>
</dbReference>
<sequence length="143" mass="15325">MKHLVCPSCHAVNRADPARLGNAVCGKCARPLAGGVLHLDASLLDTLLSRDALPLLVDFWAPWCGPCRSMAPAFDEAARLLGPGVRLGKVDTEAHPALGARFQVRSIPSLILFRDGRELDRLMGARPAGDIVAWANQRLGLRG</sequence>
<evidence type="ECO:0000313" key="6">
    <source>
        <dbReference type="EMBL" id="SNS20391.1"/>
    </source>
</evidence>
<reference evidence="6 7" key="1">
    <citation type="submission" date="2017-06" db="EMBL/GenBank/DDBJ databases">
        <authorList>
            <person name="Kim H.J."/>
            <person name="Triplett B.A."/>
        </authorList>
    </citation>
    <scope>NUCLEOTIDE SEQUENCE [LARGE SCALE GENOMIC DNA]</scope>
    <source>
        <strain evidence="6 7">DSM 13116</strain>
    </source>
</reference>
<proteinExistence type="predicted"/>
<evidence type="ECO:0000256" key="3">
    <source>
        <dbReference type="ARBA" id="ARBA00023157"/>
    </source>
</evidence>
<dbReference type="SUPFAM" id="SSF52833">
    <property type="entry name" value="Thioredoxin-like"/>
    <property type="match status" value="1"/>
</dbReference>
<dbReference type="InterPro" id="IPR013766">
    <property type="entry name" value="Thioredoxin_domain"/>
</dbReference>
<accession>A0A239CL27</accession>
<keyword evidence="4" id="KW-0676">Redox-active center</keyword>
<keyword evidence="1" id="KW-0813">Transport</keyword>
<name>A0A239CL27_9BACT</name>
<evidence type="ECO:0000256" key="1">
    <source>
        <dbReference type="ARBA" id="ARBA00022448"/>
    </source>
</evidence>
<dbReference type="AlphaFoldDB" id="A0A239CL27"/>
<dbReference type="PANTHER" id="PTHR45663">
    <property type="entry name" value="GEO12009P1"/>
    <property type="match status" value="1"/>
</dbReference>
<dbReference type="PROSITE" id="PS00194">
    <property type="entry name" value="THIOREDOXIN_1"/>
    <property type="match status" value="1"/>
</dbReference>
<protein>
    <submittedName>
        <fullName evidence="6">Thioredoxin</fullName>
    </submittedName>
</protein>
<evidence type="ECO:0000256" key="2">
    <source>
        <dbReference type="ARBA" id="ARBA00022982"/>
    </source>
</evidence>
<keyword evidence="3" id="KW-1015">Disulfide bond</keyword>
<dbReference type="RefSeq" id="WP_089275357.1">
    <property type="nucleotide sequence ID" value="NZ_FZOC01000008.1"/>
</dbReference>
<dbReference type="GO" id="GO:0045454">
    <property type="term" value="P:cell redox homeostasis"/>
    <property type="evidence" value="ECO:0007669"/>
    <property type="project" value="TreeGrafter"/>
</dbReference>
<gene>
    <name evidence="6" type="ORF">SAMN04488503_3170</name>
</gene>
<dbReference type="PRINTS" id="PR00421">
    <property type="entry name" value="THIOREDOXIN"/>
</dbReference>
<dbReference type="InterPro" id="IPR017937">
    <property type="entry name" value="Thioredoxin_CS"/>
</dbReference>
<dbReference type="Gene3D" id="2.30.30.380">
    <property type="entry name" value="Zn-finger domain of Sec23/24"/>
    <property type="match status" value="1"/>
</dbReference>
<dbReference type="Proteomes" id="UP000198324">
    <property type="component" value="Unassembled WGS sequence"/>
</dbReference>
<organism evidence="6 7">
    <name type="scientific">Humidesulfovibrio mexicanus</name>
    <dbReference type="NCBI Taxonomy" id="147047"/>
    <lineage>
        <taxon>Bacteria</taxon>
        <taxon>Pseudomonadati</taxon>
        <taxon>Thermodesulfobacteriota</taxon>
        <taxon>Desulfovibrionia</taxon>
        <taxon>Desulfovibrionales</taxon>
        <taxon>Desulfovibrionaceae</taxon>
        <taxon>Humidesulfovibrio</taxon>
    </lineage>
</organism>
<keyword evidence="2" id="KW-0249">Electron transport</keyword>
<dbReference type="OrthoDB" id="9790390at2"/>
<evidence type="ECO:0000259" key="5">
    <source>
        <dbReference type="PROSITE" id="PS51352"/>
    </source>
</evidence>
<dbReference type="PROSITE" id="PS51352">
    <property type="entry name" value="THIOREDOXIN_2"/>
    <property type="match status" value="1"/>
</dbReference>
<dbReference type="CDD" id="cd02947">
    <property type="entry name" value="TRX_family"/>
    <property type="match status" value="1"/>
</dbReference>
<dbReference type="Pfam" id="PF00085">
    <property type="entry name" value="Thioredoxin"/>
    <property type="match status" value="1"/>
</dbReference>
<dbReference type="NCBIfam" id="NF008229">
    <property type="entry name" value="PRK10996.1"/>
    <property type="match status" value="1"/>
</dbReference>
<dbReference type="Gene3D" id="3.40.30.10">
    <property type="entry name" value="Glutaredoxin"/>
    <property type="match status" value="1"/>
</dbReference>
<feature type="domain" description="Thioredoxin" evidence="5">
    <location>
        <begin position="9"/>
        <end position="140"/>
    </location>
</feature>
<dbReference type="InterPro" id="IPR036249">
    <property type="entry name" value="Thioredoxin-like_sf"/>
</dbReference>
<dbReference type="EMBL" id="FZOC01000008">
    <property type="protein sequence ID" value="SNS20391.1"/>
    <property type="molecule type" value="Genomic_DNA"/>
</dbReference>
<evidence type="ECO:0000256" key="4">
    <source>
        <dbReference type="ARBA" id="ARBA00023284"/>
    </source>
</evidence>
<keyword evidence="7" id="KW-1185">Reference proteome</keyword>
<evidence type="ECO:0000313" key="7">
    <source>
        <dbReference type="Proteomes" id="UP000198324"/>
    </source>
</evidence>